<name>A0A5C3M453_9AGAR</name>
<dbReference type="Proteomes" id="UP000308652">
    <property type="component" value="Unassembled WGS sequence"/>
</dbReference>
<organism evidence="2 3">
    <name type="scientific">Crucibulum laeve</name>
    <dbReference type="NCBI Taxonomy" id="68775"/>
    <lineage>
        <taxon>Eukaryota</taxon>
        <taxon>Fungi</taxon>
        <taxon>Dikarya</taxon>
        <taxon>Basidiomycota</taxon>
        <taxon>Agaricomycotina</taxon>
        <taxon>Agaricomycetes</taxon>
        <taxon>Agaricomycetidae</taxon>
        <taxon>Agaricales</taxon>
        <taxon>Agaricineae</taxon>
        <taxon>Nidulariaceae</taxon>
        <taxon>Crucibulum</taxon>
    </lineage>
</organism>
<feature type="region of interest" description="Disordered" evidence="1">
    <location>
        <begin position="1"/>
        <end position="31"/>
    </location>
</feature>
<accession>A0A5C3M453</accession>
<dbReference type="AlphaFoldDB" id="A0A5C3M453"/>
<gene>
    <name evidence="2" type="ORF">BDQ12DRAFT_520950</name>
</gene>
<evidence type="ECO:0000313" key="3">
    <source>
        <dbReference type="Proteomes" id="UP000308652"/>
    </source>
</evidence>
<evidence type="ECO:0000256" key="1">
    <source>
        <dbReference type="SAM" id="MobiDB-lite"/>
    </source>
</evidence>
<dbReference type="EMBL" id="ML213598">
    <property type="protein sequence ID" value="TFK40010.1"/>
    <property type="molecule type" value="Genomic_DNA"/>
</dbReference>
<reference evidence="2 3" key="1">
    <citation type="journal article" date="2019" name="Nat. Ecol. Evol.">
        <title>Megaphylogeny resolves global patterns of mushroom evolution.</title>
        <authorList>
            <person name="Varga T."/>
            <person name="Krizsan K."/>
            <person name="Foldi C."/>
            <person name="Dima B."/>
            <person name="Sanchez-Garcia M."/>
            <person name="Sanchez-Ramirez S."/>
            <person name="Szollosi G.J."/>
            <person name="Szarkandi J.G."/>
            <person name="Papp V."/>
            <person name="Albert L."/>
            <person name="Andreopoulos W."/>
            <person name="Angelini C."/>
            <person name="Antonin V."/>
            <person name="Barry K.W."/>
            <person name="Bougher N.L."/>
            <person name="Buchanan P."/>
            <person name="Buyck B."/>
            <person name="Bense V."/>
            <person name="Catcheside P."/>
            <person name="Chovatia M."/>
            <person name="Cooper J."/>
            <person name="Damon W."/>
            <person name="Desjardin D."/>
            <person name="Finy P."/>
            <person name="Geml J."/>
            <person name="Haridas S."/>
            <person name="Hughes K."/>
            <person name="Justo A."/>
            <person name="Karasinski D."/>
            <person name="Kautmanova I."/>
            <person name="Kiss B."/>
            <person name="Kocsube S."/>
            <person name="Kotiranta H."/>
            <person name="LaButti K.M."/>
            <person name="Lechner B.E."/>
            <person name="Liimatainen K."/>
            <person name="Lipzen A."/>
            <person name="Lukacs Z."/>
            <person name="Mihaltcheva S."/>
            <person name="Morgado L.N."/>
            <person name="Niskanen T."/>
            <person name="Noordeloos M.E."/>
            <person name="Ohm R.A."/>
            <person name="Ortiz-Santana B."/>
            <person name="Ovrebo C."/>
            <person name="Racz N."/>
            <person name="Riley R."/>
            <person name="Savchenko A."/>
            <person name="Shiryaev A."/>
            <person name="Soop K."/>
            <person name="Spirin V."/>
            <person name="Szebenyi C."/>
            <person name="Tomsovsky M."/>
            <person name="Tulloss R.E."/>
            <person name="Uehling J."/>
            <person name="Grigoriev I.V."/>
            <person name="Vagvolgyi C."/>
            <person name="Papp T."/>
            <person name="Martin F.M."/>
            <person name="Miettinen O."/>
            <person name="Hibbett D.S."/>
            <person name="Nagy L.G."/>
        </authorList>
    </citation>
    <scope>NUCLEOTIDE SEQUENCE [LARGE SCALE GENOMIC DNA]</scope>
    <source>
        <strain evidence="2 3">CBS 166.37</strain>
    </source>
</reference>
<keyword evidence="3" id="KW-1185">Reference proteome</keyword>
<evidence type="ECO:0000313" key="2">
    <source>
        <dbReference type="EMBL" id="TFK40010.1"/>
    </source>
</evidence>
<protein>
    <submittedName>
        <fullName evidence="2">Uncharacterized protein</fullName>
    </submittedName>
</protein>
<sequence length="159" mass="17895">MSNIEMQANAPESSQTHHFRPRPAAGRASDDILSTMGQGSWRLCLDSDGLPKSYGMYRSISGEQLQKLYKDYPRKGRINVTQARGNWYHITPGDAVDINDFVTNLAKDALIGGIPTRKDYVYLEQHLPVGERREGNMDETTAIKSDVVDRDEHDHCNVC</sequence>
<feature type="compositionally biased region" description="Polar residues" evidence="1">
    <location>
        <begin position="1"/>
        <end position="16"/>
    </location>
</feature>
<proteinExistence type="predicted"/>